<dbReference type="OrthoDB" id="6086988at2759"/>
<name>A0A8W8L6B8_MAGGI</name>
<dbReference type="AlphaFoldDB" id="A0A8W8L6B8"/>
<evidence type="ECO:0000313" key="2">
    <source>
        <dbReference type="EnsemblMetazoa" id="G26891.1:cds"/>
    </source>
</evidence>
<evidence type="ECO:0000256" key="1">
    <source>
        <dbReference type="SAM" id="MobiDB-lite"/>
    </source>
</evidence>
<dbReference type="Proteomes" id="UP000005408">
    <property type="component" value="Unassembled WGS sequence"/>
</dbReference>
<feature type="region of interest" description="Disordered" evidence="1">
    <location>
        <begin position="204"/>
        <end position="274"/>
    </location>
</feature>
<feature type="compositionally biased region" description="Low complexity" evidence="1">
    <location>
        <begin position="238"/>
        <end position="251"/>
    </location>
</feature>
<proteinExistence type="predicted"/>
<protein>
    <submittedName>
        <fullName evidence="2">Uncharacterized protein</fullName>
    </submittedName>
</protein>
<dbReference type="EnsemblMetazoa" id="G26891.1">
    <property type="protein sequence ID" value="G26891.1:cds"/>
    <property type="gene ID" value="G26891"/>
</dbReference>
<evidence type="ECO:0000313" key="3">
    <source>
        <dbReference type="Proteomes" id="UP000005408"/>
    </source>
</evidence>
<keyword evidence="3" id="KW-1185">Reference proteome</keyword>
<feature type="compositionally biased region" description="Polar residues" evidence="1">
    <location>
        <begin position="252"/>
        <end position="274"/>
    </location>
</feature>
<reference evidence="2" key="1">
    <citation type="submission" date="2022-08" db="UniProtKB">
        <authorList>
            <consortium name="EnsemblMetazoa"/>
        </authorList>
    </citation>
    <scope>IDENTIFICATION</scope>
    <source>
        <strain evidence="2">05x7-T-G4-1.051#20</strain>
    </source>
</reference>
<accession>A0A8W8L6B8</accession>
<organism evidence="2 3">
    <name type="scientific">Magallana gigas</name>
    <name type="common">Pacific oyster</name>
    <name type="synonym">Crassostrea gigas</name>
    <dbReference type="NCBI Taxonomy" id="29159"/>
    <lineage>
        <taxon>Eukaryota</taxon>
        <taxon>Metazoa</taxon>
        <taxon>Spiralia</taxon>
        <taxon>Lophotrochozoa</taxon>
        <taxon>Mollusca</taxon>
        <taxon>Bivalvia</taxon>
        <taxon>Autobranchia</taxon>
        <taxon>Pteriomorphia</taxon>
        <taxon>Ostreida</taxon>
        <taxon>Ostreoidea</taxon>
        <taxon>Ostreidae</taxon>
        <taxon>Magallana</taxon>
    </lineage>
</organism>
<sequence length="313" mass="35843">MDIIPFPRALSQCEFGFNGSTAIPPVFEKRKRPSPIRRQFTVALPWPPKKEEQQKQKFLPDINPTVQHSEKNKKSDFLLSKQRTGIDVPVTTTKKHRSPKSMTSLYGLKADSNDVTAITRTFQPLNDKKNLNTSIDRLEFKAIQRNDGTHIKGEARPDQAIHTLIPTERRGPLNHNTGKHFRVVTILYNTMASLKLDNRQELASNDHARHHNKRQQQWIRSEQVKNWRRSTVNRVSKKTGYTSGSSSGQKSDVISGNSDDTIHTTSSNEESNNVFEYPMDAEKKESFDKCLKWMETLPQKFSGMHIFTPCVSD</sequence>
<dbReference type="EnsemblMetazoa" id="G26891.2">
    <property type="protein sequence ID" value="G26891.2:cds"/>
    <property type="gene ID" value="G26891"/>
</dbReference>